<reference evidence="1" key="2">
    <citation type="journal article" date="2015" name="Data Brief">
        <title>Shoot transcriptome of the giant reed, Arundo donax.</title>
        <authorList>
            <person name="Barrero R.A."/>
            <person name="Guerrero F.D."/>
            <person name="Moolhuijzen P."/>
            <person name="Goolsby J.A."/>
            <person name="Tidwell J."/>
            <person name="Bellgard S.E."/>
            <person name="Bellgard M.I."/>
        </authorList>
    </citation>
    <scope>NUCLEOTIDE SEQUENCE</scope>
    <source>
        <tissue evidence="1">Shoot tissue taken approximately 20 cm above the soil surface</tissue>
    </source>
</reference>
<evidence type="ECO:0000313" key="1">
    <source>
        <dbReference type="EMBL" id="JAD41637.1"/>
    </source>
</evidence>
<sequence length="46" mass="5466">MYEHQAISQIYRESNLCIFLETNGRSHHRRALPNGKYSQVKFTDIL</sequence>
<proteinExistence type="predicted"/>
<dbReference type="AlphaFoldDB" id="A0A0A9A3N4"/>
<dbReference type="EMBL" id="GBRH01256258">
    <property type="protein sequence ID" value="JAD41637.1"/>
    <property type="molecule type" value="Transcribed_RNA"/>
</dbReference>
<organism evidence="1">
    <name type="scientific">Arundo donax</name>
    <name type="common">Giant reed</name>
    <name type="synonym">Donax arundinaceus</name>
    <dbReference type="NCBI Taxonomy" id="35708"/>
    <lineage>
        <taxon>Eukaryota</taxon>
        <taxon>Viridiplantae</taxon>
        <taxon>Streptophyta</taxon>
        <taxon>Embryophyta</taxon>
        <taxon>Tracheophyta</taxon>
        <taxon>Spermatophyta</taxon>
        <taxon>Magnoliopsida</taxon>
        <taxon>Liliopsida</taxon>
        <taxon>Poales</taxon>
        <taxon>Poaceae</taxon>
        <taxon>PACMAD clade</taxon>
        <taxon>Arundinoideae</taxon>
        <taxon>Arundineae</taxon>
        <taxon>Arundo</taxon>
    </lineage>
</organism>
<reference evidence="1" key="1">
    <citation type="submission" date="2014-09" db="EMBL/GenBank/DDBJ databases">
        <authorList>
            <person name="Magalhaes I.L.F."/>
            <person name="Oliveira U."/>
            <person name="Santos F.R."/>
            <person name="Vidigal T.H.D.A."/>
            <person name="Brescovit A.D."/>
            <person name="Santos A.J."/>
        </authorList>
    </citation>
    <scope>NUCLEOTIDE SEQUENCE</scope>
    <source>
        <tissue evidence="1">Shoot tissue taken approximately 20 cm above the soil surface</tissue>
    </source>
</reference>
<name>A0A0A9A3N4_ARUDO</name>
<accession>A0A0A9A3N4</accession>
<protein>
    <submittedName>
        <fullName evidence="1">Uncharacterized protein</fullName>
    </submittedName>
</protein>